<dbReference type="EMBL" id="KN642294">
    <property type="protein sequence ID" value="KHN45407.1"/>
    <property type="molecule type" value="Genomic_DNA"/>
</dbReference>
<gene>
    <name evidence="1" type="ORF">glysoja_028414</name>
</gene>
<protein>
    <submittedName>
        <fullName evidence="1">Uncharacterized protein</fullName>
    </submittedName>
</protein>
<reference evidence="1" key="1">
    <citation type="submission" date="2014-07" db="EMBL/GenBank/DDBJ databases">
        <title>Identification of a novel salt tolerance gene in wild soybean by whole-genome sequencing.</title>
        <authorList>
            <person name="Lam H.-M."/>
            <person name="Qi X."/>
            <person name="Li M.-W."/>
            <person name="Liu X."/>
            <person name="Xie M."/>
            <person name="Ni M."/>
            <person name="Xu X."/>
        </authorList>
    </citation>
    <scope>NUCLEOTIDE SEQUENCE [LARGE SCALE GENOMIC DNA]</scope>
    <source>
        <tissue evidence="1">Root</tissue>
    </source>
</reference>
<dbReference type="Proteomes" id="UP000053555">
    <property type="component" value="Unassembled WGS sequence"/>
</dbReference>
<accession>A0A0B2SMB3</accession>
<name>A0A0B2SMB3_GLYSO</name>
<proteinExistence type="predicted"/>
<dbReference type="AlphaFoldDB" id="A0A0B2SMB3"/>
<organism evidence="1">
    <name type="scientific">Glycine soja</name>
    <name type="common">Wild soybean</name>
    <dbReference type="NCBI Taxonomy" id="3848"/>
    <lineage>
        <taxon>Eukaryota</taxon>
        <taxon>Viridiplantae</taxon>
        <taxon>Streptophyta</taxon>
        <taxon>Embryophyta</taxon>
        <taxon>Tracheophyta</taxon>
        <taxon>Spermatophyta</taxon>
        <taxon>Magnoliopsida</taxon>
        <taxon>eudicotyledons</taxon>
        <taxon>Gunneridae</taxon>
        <taxon>Pentapetalae</taxon>
        <taxon>rosids</taxon>
        <taxon>fabids</taxon>
        <taxon>Fabales</taxon>
        <taxon>Fabaceae</taxon>
        <taxon>Papilionoideae</taxon>
        <taxon>50 kb inversion clade</taxon>
        <taxon>NPAAA clade</taxon>
        <taxon>indigoferoid/millettioid clade</taxon>
        <taxon>Phaseoleae</taxon>
        <taxon>Glycine</taxon>
        <taxon>Glycine subgen. Soja</taxon>
    </lineage>
</organism>
<evidence type="ECO:0000313" key="1">
    <source>
        <dbReference type="EMBL" id="KHN45407.1"/>
    </source>
</evidence>
<sequence length="81" mass="9282">MFTVHAINHTPLFLPPPKQPCLTCRTILDTTEWVLTKTSLMCCCNYKCTHSRTTYDCVELKPIATCKFVCFPMRPLSLNVN</sequence>